<name>A0A165F3P4_9APHY</name>
<evidence type="ECO:0000313" key="2">
    <source>
        <dbReference type="EMBL" id="KZT08316.1"/>
    </source>
</evidence>
<evidence type="ECO:0000313" key="3">
    <source>
        <dbReference type="Proteomes" id="UP000076871"/>
    </source>
</evidence>
<proteinExistence type="predicted"/>
<feature type="region of interest" description="Disordered" evidence="1">
    <location>
        <begin position="16"/>
        <end position="37"/>
    </location>
</feature>
<dbReference type="RefSeq" id="XP_040766056.1">
    <property type="nucleotide sequence ID" value="XM_040914310.1"/>
</dbReference>
<gene>
    <name evidence="2" type="ORF">LAESUDRAFT_811416</name>
</gene>
<dbReference type="EMBL" id="KV427615">
    <property type="protein sequence ID" value="KZT08316.1"/>
    <property type="molecule type" value="Genomic_DNA"/>
</dbReference>
<dbReference type="OrthoDB" id="2758168at2759"/>
<protein>
    <submittedName>
        <fullName evidence="2">Uncharacterized protein</fullName>
    </submittedName>
</protein>
<reference evidence="2 3" key="1">
    <citation type="journal article" date="2016" name="Mol. Biol. Evol.">
        <title>Comparative Genomics of Early-Diverging Mushroom-Forming Fungi Provides Insights into the Origins of Lignocellulose Decay Capabilities.</title>
        <authorList>
            <person name="Nagy L.G."/>
            <person name="Riley R."/>
            <person name="Tritt A."/>
            <person name="Adam C."/>
            <person name="Daum C."/>
            <person name="Floudas D."/>
            <person name="Sun H."/>
            <person name="Yadav J.S."/>
            <person name="Pangilinan J."/>
            <person name="Larsson K.H."/>
            <person name="Matsuura K."/>
            <person name="Barry K."/>
            <person name="Labutti K."/>
            <person name="Kuo R."/>
            <person name="Ohm R.A."/>
            <person name="Bhattacharya S.S."/>
            <person name="Shirouzu T."/>
            <person name="Yoshinaga Y."/>
            <person name="Martin F.M."/>
            <person name="Grigoriev I.V."/>
            <person name="Hibbett D.S."/>
        </authorList>
    </citation>
    <scope>NUCLEOTIDE SEQUENCE [LARGE SCALE GENOMIC DNA]</scope>
    <source>
        <strain evidence="2 3">93-53</strain>
    </source>
</reference>
<organism evidence="2 3">
    <name type="scientific">Laetiporus sulphureus 93-53</name>
    <dbReference type="NCBI Taxonomy" id="1314785"/>
    <lineage>
        <taxon>Eukaryota</taxon>
        <taxon>Fungi</taxon>
        <taxon>Dikarya</taxon>
        <taxon>Basidiomycota</taxon>
        <taxon>Agaricomycotina</taxon>
        <taxon>Agaricomycetes</taxon>
        <taxon>Polyporales</taxon>
        <taxon>Laetiporus</taxon>
    </lineage>
</organism>
<dbReference type="InParanoid" id="A0A165F3P4"/>
<keyword evidence="3" id="KW-1185">Reference proteome</keyword>
<dbReference type="Proteomes" id="UP000076871">
    <property type="component" value="Unassembled WGS sequence"/>
</dbReference>
<dbReference type="AlphaFoldDB" id="A0A165F3P4"/>
<dbReference type="GeneID" id="63831337"/>
<evidence type="ECO:0000256" key="1">
    <source>
        <dbReference type="SAM" id="MobiDB-lite"/>
    </source>
</evidence>
<sequence>MVPSVALLIRPTSPMASRTRKPWTPAHAMQGPNSSEHRVLSTLAKAAHLYSATGYSHVIHSLDRNRLDRNDLLHLTGATTRIHDRASLVAFKTRLGKRVWRPATEKRLVEIEHSNSPTHVTVRYTADPDTVGQNLSFPNHCHGFLYFWCPPHLPPLRHEVRFRRIPSPEVRAFDYGSDLRFPNGMEWRIPLLKIVQDKPYMMLQHMLRRDNLISDTLLKKIAGMKYGNGTRMNLQVIHTTKESFFVDFESPYNPIYVDDGDVILPCRIHSALRDNRLEYRDLATYSGSAVLKFERSFYKGNRGLLMRVVKVVVPFECAIPNYDRYYEKPERGKLLMRAGRPIMLHVNENVRELHAMAYSLLFKRGLEPG</sequence>
<accession>A0A165F3P4</accession>